<feature type="transmembrane region" description="Helical" evidence="7">
    <location>
        <begin position="340"/>
        <end position="365"/>
    </location>
</feature>
<feature type="domain" description="NADH:quinone oxidoreductase/Mrp antiporter transmembrane" evidence="8">
    <location>
        <begin position="74"/>
        <end position="340"/>
    </location>
</feature>
<dbReference type="GO" id="GO:0005886">
    <property type="term" value="C:plasma membrane"/>
    <property type="evidence" value="ECO:0007669"/>
    <property type="project" value="UniProtKB-SubCell"/>
</dbReference>
<evidence type="ECO:0000256" key="3">
    <source>
        <dbReference type="ARBA" id="ARBA00022692"/>
    </source>
</evidence>
<sequence length="537" mass="56925">MVAAVLLSQGAHWSYTVGDVQLELLRVDELSHLFGVIFTLIAVIGVLYAWHTVQRGEHSAALVYAGGALGVVYSGDWISAFVWWELMALASLIVIWSGDTPRALAAGYRYVFVHATAGGLFFAGLLVHLTFGGGMALGPLNESGGWAYGLILTAVAINAAIPPFHAWLTDAYPEASITGTVFLSAFTTKTAVYLLIRVFAGSELLVWAGVAMALYGVVYAVLENDIRRLLGYHIISQVGYMVTAVGIGTPLALGGAAAHAFCHILYKALLLMGAGAVITATGRRKLSELGGLAQRMPVVTVLYMVGAFSISGVPLFNGFVSKSMIVSAAGDNGLGLAELLLTLASIGTFLHTGLKLPYFTFFGAAQDLRPGPVPRNMTMAMSIAAAGCIVLGVAPGLLYARLAEAVEYHPYTFDHIAGSLQLLGGTALAFWWLLGQLSGEATESLDTDWFYRKPVPAVMNWAVGAAAATGQFGQAVSRRLIQAASGYAADPLSGIERLVTSSGGPPRRYDENHYRFPIGVTVFWVVFALWLLVLVAG</sequence>
<keyword evidence="6 7" id="KW-0472">Membrane</keyword>
<gene>
    <name evidence="9" type="ORF">METZ01_LOCUS111609</name>
</gene>
<dbReference type="AlphaFoldDB" id="A0A381X1Z2"/>
<dbReference type="InterPro" id="IPR052175">
    <property type="entry name" value="ComplexI-like_HydComp"/>
</dbReference>
<organism evidence="9">
    <name type="scientific">marine metagenome</name>
    <dbReference type="NCBI Taxonomy" id="408172"/>
    <lineage>
        <taxon>unclassified sequences</taxon>
        <taxon>metagenomes</taxon>
        <taxon>ecological metagenomes</taxon>
    </lineage>
</organism>
<feature type="transmembrane region" description="Helical" evidence="7">
    <location>
        <begin position="204"/>
        <end position="222"/>
    </location>
</feature>
<feature type="transmembrane region" description="Helical" evidence="7">
    <location>
        <begin position="516"/>
        <end position="536"/>
    </location>
</feature>
<dbReference type="PRINTS" id="PR01434">
    <property type="entry name" value="NADHDHGNASE5"/>
</dbReference>
<proteinExistence type="predicted"/>
<protein>
    <recommendedName>
        <fullName evidence="8">NADH:quinone oxidoreductase/Mrp antiporter transmembrane domain-containing protein</fullName>
    </recommendedName>
</protein>
<evidence type="ECO:0000256" key="5">
    <source>
        <dbReference type="ARBA" id="ARBA00023002"/>
    </source>
</evidence>
<name>A0A381X1Z2_9ZZZZ</name>
<reference evidence="9" key="1">
    <citation type="submission" date="2018-05" db="EMBL/GenBank/DDBJ databases">
        <authorList>
            <person name="Lanie J.A."/>
            <person name="Ng W.-L."/>
            <person name="Kazmierczak K.M."/>
            <person name="Andrzejewski T.M."/>
            <person name="Davidsen T.M."/>
            <person name="Wayne K.J."/>
            <person name="Tettelin H."/>
            <person name="Glass J.I."/>
            <person name="Rusch D."/>
            <person name="Podicherti R."/>
            <person name="Tsui H.-C.T."/>
            <person name="Winkler M.E."/>
        </authorList>
    </citation>
    <scope>NUCLEOTIDE SEQUENCE</scope>
</reference>
<keyword evidence="4 7" id="KW-1133">Transmembrane helix</keyword>
<evidence type="ECO:0000256" key="7">
    <source>
        <dbReference type="SAM" id="Phobius"/>
    </source>
</evidence>
<feature type="transmembrane region" description="Helical" evidence="7">
    <location>
        <begin position="301"/>
        <end position="320"/>
    </location>
</feature>
<evidence type="ECO:0000256" key="1">
    <source>
        <dbReference type="ARBA" id="ARBA00004651"/>
    </source>
</evidence>
<feature type="transmembrane region" description="Helical" evidence="7">
    <location>
        <begin position="264"/>
        <end position="281"/>
    </location>
</feature>
<dbReference type="InterPro" id="IPR001750">
    <property type="entry name" value="ND/Mrp_TM"/>
</dbReference>
<dbReference type="GO" id="GO:0016491">
    <property type="term" value="F:oxidoreductase activity"/>
    <property type="evidence" value="ECO:0007669"/>
    <property type="project" value="UniProtKB-KW"/>
</dbReference>
<feature type="transmembrane region" description="Helical" evidence="7">
    <location>
        <begin position="234"/>
        <end position="258"/>
    </location>
</feature>
<evidence type="ECO:0000313" key="9">
    <source>
        <dbReference type="EMBL" id="SVA58755.1"/>
    </source>
</evidence>
<keyword evidence="3 7" id="KW-0812">Transmembrane</keyword>
<feature type="transmembrane region" description="Helical" evidence="7">
    <location>
        <begin position="180"/>
        <end position="198"/>
    </location>
</feature>
<dbReference type="Pfam" id="PF00361">
    <property type="entry name" value="Proton_antipo_M"/>
    <property type="match status" value="1"/>
</dbReference>
<feature type="transmembrane region" description="Helical" evidence="7">
    <location>
        <begin position="59"/>
        <end position="75"/>
    </location>
</feature>
<evidence type="ECO:0000256" key="4">
    <source>
        <dbReference type="ARBA" id="ARBA00022989"/>
    </source>
</evidence>
<comment type="subcellular location">
    <subcellularLocation>
        <location evidence="1">Cell membrane</location>
        <topology evidence="1">Multi-pass membrane protein</topology>
    </subcellularLocation>
</comment>
<dbReference type="NCBIfam" id="NF009310">
    <property type="entry name" value="PRK12668.1"/>
    <property type="match status" value="1"/>
</dbReference>
<accession>A0A381X1Z2</accession>
<evidence type="ECO:0000259" key="8">
    <source>
        <dbReference type="Pfam" id="PF00361"/>
    </source>
</evidence>
<feature type="transmembrane region" description="Helical" evidence="7">
    <location>
        <begin position="146"/>
        <end position="168"/>
    </location>
</feature>
<feature type="transmembrane region" description="Helical" evidence="7">
    <location>
        <begin position="377"/>
        <end position="400"/>
    </location>
</feature>
<keyword evidence="2" id="KW-1003">Cell membrane</keyword>
<dbReference type="EMBL" id="UINC01013631">
    <property type="protein sequence ID" value="SVA58755.1"/>
    <property type="molecule type" value="Genomic_DNA"/>
</dbReference>
<feature type="transmembrane region" description="Helical" evidence="7">
    <location>
        <begin position="30"/>
        <end position="50"/>
    </location>
</feature>
<dbReference type="PANTHER" id="PTHR42682">
    <property type="entry name" value="HYDROGENASE-4 COMPONENT F"/>
    <property type="match status" value="1"/>
</dbReference>
<keyword evidence="5" id="KW-0560">Oxidoreductase</keyword>
<dbReference type="PANTHER" id="PTHR42682:SF4">
    <property type="entry name" value="NADH-UBIQUINONE_PLASTOQUINONE"/>
    <property type="match status" value="1"/>
</dbReference>
<evidence type="ECO:0000256" key="6">
    <source>
        <dbReference type="ARBA" id="ARBA00023136"/>
    </source>
</evidence>
<feature type="transmembrane region" description="Helical" evidence="7">
    <location>
        <begin position="110"/>
        <end position="131"/>
    </location>
</feature>
<evidence type="ECO:0000256" key="2">
    <source>
        <dbReference type="ARBA" id="ARBA00022475"/>
    </source>
</evidence>
<feature type="transmembrane region" description="Helical" evidence="7">
    <location>
        <begin position="412"/>
        <end position="434"/>
    </location>
</feature>